<dbReference type="CDD" id="cd03352">
    <property type="entry name" value="LbH_LpxD"/>
    <property type="match status" value="1"/>
</dbReference>
<comment type="catalytic activity">
    <reaction evidence="7">
        <text>a UDP-3-O-[(3R)-3-hydroxyacyl]-alpha-D-glucosamine + a (3R)-hydroxyacyl-[ACP] = a UDP-2-N,3-O-bis[(3R)-3-hydroxyacyl]-alpha-D-glucosamine + holo-[ACP] + H(+)</text>
        <dbReference type="Rhea" id="RHEA:53836"/>
        <dbReference type="Rhea" id="RHEA-COMP:9685"/>
        <dbReference type="Rhea" id="RHEA-COMP:9945"/>
        <dbReference type="ChEBI" id="CHEBI:15378"/>
        <dbReference type="ChEBI" id="CHEBI:64479"/>
        <dbReference type="ChEBI" id="CHEBI:78827"/>
        <dbReference type="ChEBI" id="CHEBI:137740"/>
        <dbReference type="ChEBI" id="CHEBI:137748"/>
        <dbReference type="EC" id="2.3.1.191"/>
    </reaction>
</comment>
<protein>
    <recommendedName>
        <fullName evidence="7">UDP-3-O-acylglucosamine N-acyltransferase</fullName>
        <ecNumber evidence="7">2.3.1.191</ecNumber>
    </recommendedName>
</protein>
<dbReference type="HAMAP" id="MF_00523">
    <property type="entry name" value="LpxD"/>
    <property type="match status" value="1"/>
</dbReference>
<dbReference type="NCBIfam" id="TIGR01853">
    <property type="entry name" value="lipid_A_lpxD"/>
    <property type="match status" value="1"/>
</dbReference>
<dbReference type="EC" id="2.3.1.191" evidence="7"/>
<evidence type="ECO:0000256" key="6">
    <source>
        <dbReference type="ARBA" id="ARBA00023315"/>
    </source>
</evidence>
<comment type="function">
    <text evidence="7">Catalyzes the N-acylation of UDP-3-O-acylglucosamine using 3-hydroxyacyl-ACP as the acyl donor. Is involved in the biosynthesis of lipid A, a phosphorylated glycolipid that anchors the lipopolysaccharide to the outer membrane of the cell.</text>
</comment>
<feature type="domain" description="UDP-3-O-[3-hydroxymyristoyl] glucosamine N-acyltransferase non-repeat region" evidence="8">
    <location>
        <begin position="38"/>
        <end position="89"/>
    </location>
</feature>
<keyword evidence="3 7" id="KW-0808">Transferase</keyword>
<dbReference type="Pfam" id="PF00132">
    <property type="entry name" value="Hexapep"/>
    <property type="match status" value="2"/>
</dbReference>
<dbReference type="InterPro" id="IPR020573">
    <property type="entry name" value="UDP_GlcNAc_AcTrfase_non-rep"/>
</dbReference>
<dbReference type="Gene3D" id="2.160.10.10">
    <property type="entry name" value="Hexapeptide repeat proteins"/>
    <property type="match status" value="1"/>
</dbReference>
<keyword evidence="5 7" id="KW-0443">Lipid metabolism</keyword>
<dbReference type="GO" id="GO:0009245">
    <property type="term" value="P:lipid A biosynthetic process"/>
    <property type="evidence" value="ECO:0007669"/>
    <property type="project" value="UniProtKB-UniRule"/>
</dbReference>
<dbReference type="UniPathway" id="UPA00973"/>
<reference evidence="9 10" key="1">
    <citation type="submission" date="2018-06" db="EMBL/GenBank/DDBJ databases">
        <title>Genomic Encyclopedia of Type Strains, Phase IV (KMG-IV): sequencing the most valuable type-strain genomes for metagenomic binning, comparative biology and taxonomic classification.</title>
        <authorList>
            <person name="Goeker M."/>
        </authorList>
    </citation>
    <scope>NUCLEOTIDE SEQUENCE [LARGE SCALE GENOMIC DNA]</scope>
    <source>
        <strain evidence="9 10">DSM 25520</strain>
    </source>
</reference>
<evidence type="ECO:0000256" key="2">
    <source>
        <dbReference type="ARBA" id="ARBA00022556"/>
    </source>
</evidence>
<dbReference type="EMBL" id="QNRQ01000001">
    <property type="protein sequence ID" value="RBP43004.1"/>
    <property type="molecule type" value="Genomic_DNA"/>
</dbReference>
<comment type="subunit">
    <text evidence="7">Homotrimer.</text>
</comment>
<organism evidence="9 10">
    <name type="scientific">Eoetvoesiella caeni</name>
    <dbReference type="NCBI Taxonomy" id="645616"/>
    <lineage>
        <taxon>Bacteria</taxon>
        <taxon>Pseudomonadati</taxon>
        <taxon>Pseudomonadota</taxon>
        <taxon>Betaproteobacteria</taxon>
        <taxon>Burkholderiales</taxon>
        <taxon>Alcaligenaceae</taxon>
        <taxon>Eoetvoesiella</taxon>
    </lineage>
</organism>
<keyword evidence="1 7" id="KW-0444">Lipid biosynthesis</keyword>
<evidence type="ECO:0000256" key="3">
    <source>
        <dbReference type="ARBA" id="ARBA00022679"/>
    </source>
</evidence>
<dbReference type="Pfam" id="PF14602">
    <property type="entry name" value="Hexapep_2"/>
    <property type="match status" value="1"/>
</dbReference>
<dbReference type="GO" id="GO:0016020">
    <property type="term" value="C:membrane"/>
    <property type="evidence" value="ECO:0007669"/>
    <property type="project" value="GOC"/>
</dbReference>
<dbReference type="Pfam" id="PF04613">
    <property type="entry name" value="LpxD"/>
    <property type="match status" value="1"/>
</dbReference>
<dbReference type="Proteomes" id="UP000253628">
    <property type="component" value="Unassembled WGS sequence"/>
</dbReference>
<dbReference type="InterPro" id="IPR001451">
    <property type="entry name" value="Hexapep"/>
</dbReference>
<keyword evidence="10" id="KW-1185">Reference proteome</keyword>
<dbReference type="InterPro" id="IPR011004">
    <property type="entry name" value="Trimer_LpxA-like_sf"/>
</dbReference>
<evidence type="ECO:0000256" key="5">
    <source>
        <dbReference type="ARBA" id="ARBA00023098"/>
    </source>
</evidence>
<keyword evidence="4 7" id="KW-0677">Repeat</keyword>
<keyword evidence="6 7" id="KW-0012">Acyltransferase</keyword>
<dbReference type="GO" id="GO:0016410">
    <property type="term" value="F:N-acyltransferase activity"/>
    <property type="evidence" value="ECO:0007669"/>
    <property type="project" value="InterPro"/>
</dbReference>
<evidence type="ECO:0000256" key="1">
    <source>
        <dbReference type="ARBA" id="ARBA00022516"/>
    </source>
</evidence>
<dbReference type="AlphaFoldDB" id="A0A366HJI0"/>
<dbReference type="InterPro" id="IPR007691">
    <property type="entry name" value="LpxD"/>
</dbReference>
<evidence type="ECO:0000256" key="7">
    <source>
        <dbReference type="HAMAP-Rule" id="MF_00523"/>
    </source>
</evidence>
<comment type="similarity">
    <text evidence="7">Belongs to the transferase hexapeptide repeat family. LpxD subfamily.</text>
</comment>
<evidence type="ECO:0000313" key="10">
    <source>
        <dbReference type="Proteomes" id="UP000253628"/>
    </source>
</evidence>
<keyword evidence="2 7" id="KW-0441">Lipid A biosynthesis</keyword>
<dbReference type="GO" id="GO:0103118">
    <property type="term" value="F:UDP-3-O-[(3R)-3-hydroxyacyl]-glucosamine N-acyltransferase activity"/>
    <property type="evidence" value="ECO:0007669"/>
    <property type="project" value="UniProtKB-EC"/>
</dbReference>
<dbReference type="Gene3D" id="3.40.1390.10">
    <property type="entry name" value="MurE/MurF, N-terminal domain"/>
    <property type="match status" value="1"/>
</dbReference>
<sequence length="391" mass="40853">MPVLLAPEQAPTLHELLRDANTAGLDSQIIQAPNMPEPRIRGLGSLLYAGPSEISFLSNPKLSDQLADCKAAAVILTPQAYQSLFEEATPLRRDAAPSTETIQPTAATSTAKAAPLSFHVVLCSRPYLMYALLAQWFDRHRLDSLATGIHHTAVVADDAELAEGVSVGPHCVIESGARIGAGSRLGPACIVGAGSVLGRDCLLHARVTLYHGVKVGDRAILHSGVVLGADGFGFAPDPRQSTGAWAKISQLGGVAVGDDVEIGANTTVDRGALEDTLVGNGVKLDNQIMLAHNVKIGDHTAIAACVGVAGSTVIGQRCTIAGAAMISGHLVLGDDVHVSGGTAITSNVGAPGRYTGVYPYAEHTQWQRNAAVVSQLSQLRRRLRALERSED</sequence>
<evidence type="ECO:0000259" key="8">
    <source>
        <dbReference type="Pfam" id="PF04613"/>
    </source>
</evidence>
<gene>
    <name evidence="7" type="primary">lpxD</name>
    <name evidence="9" type="ORF">DFR37_101129</name>
</gene>
<name>A0A366HJI0_9BURK</name>
<comment type="pathway">
    <text evidence="7">Bacterial outer membrane biogenesis; LPS lipid A biosynthesis.</text>
</comment>
<dbReference type="RefSeq" id="WP_113931319.1">
    <property type="nucleotide sequence ID" value="NZ_JACCEU010000001.1"/>
</dbReference>
<accession>A0A366HJI0</accession>
<evidence type="ECO:0000256" key="4">
    <source>
        <dbReference type="ARBA" id="ARBA00022737"/>
    </source>
</evidence>
<dbReference type="PANTHER" id="PTHR43378:SF2">
    <property type="entry name" value="UDP-3-O-ACYLGLUCOSAMINE N-ACYLTRANSFERASE 1, MITOCHONDRIAL-RELATED"/>
    <property type="match status" value="1"/>
</dbReference>
<dbReference type="NCBIfam" id="NF002060">
    <property type="entry name" value="PRK00892.1"/>
    <property type="match status" value="1"/>
</dbReference>
<dbReference type="SUPFAM" id="SSF51161">
    <property type="entry name" value="Trimeric LpxA-like enzymes"/>
    <property type="match status" value="1"/>
</dbReference>
<evidence type="ECO:0000313" key="9">
    <source>
        <dbReference type="EMBL" id="RBP43004.1"/>
    </source>
</evidence>
<dbReference type="PANTHER" id="PTHR43378">
    <property type="entry name" value="UDP-3-O-ACYLGLUCOSAMINE N-ACYLTRANSFERASE"/>
    <property type="match status" value="1"/>
</dbReference>
<comment type="caution">
    <text evidence="9">The sequence shown here is derived from an EMBL/GenBank/DDBJ whole genome shotgun (WGS) entry which is preliminary data.</text>
</comment>
<feature type="active site" description="Proton acceptor" evidence="7">
    <location>
        <position position="292"/>
    </location>
</feature>
<dbReference type="OrthoDB" id="9784739at2"/>
<proteinExistence type="inferred from homology"/>